<dbReference type="InterPro" id="IPR009003">
    <property type="entry name" value="Peptidase_S1_PA"/>
</dbReference>
<keyword evidence="2" id="KW-1185">Reference proteome</keyword>
<dbReference type="InterPro" id="IPR001940">
    <property type="entry name" value="Peptidase_S1C"/>
</dbReference>
<evidence type="ECO:0000313" key="1">
    <source>
        <dbReference type="EMBL" id="TKB56135.1"/>
    </source>
</evidence>
<dbReference type="PROSITE" id="PS51257">
    <property type="entry name" value="PROKAR_LIPOPROTEIN"/>
    <property type="match status" value="1"/>
</dbReference>
<dbReference type="AlphaFoldDB" id="A0A4U1BP21"/>
<organism evidence="1 2">
    <name type="scientific">Ferrimonas aestuarii</name>
    <dbReference type="NCBI Taxonomy" id="2569539"/>
    <lineage>
        <taxon>Bacteria</taxon>
        <taxon>Pseudomonadati</taxon>
        <taxon>Pseudomonadota</taxon>
        <taxon>Gammaproteobacteria</taxon>
        <taxon>Alteromonadales</taxon>
        <taxon>Ferrimonadaceae</taxon>
        <taxon>Ferrimonas</taxon>
    </lineage>
</organism>
<dbReference type="PRINTS" id="PR00834">
    <property type="entry name" value="PROTEASES2C"/>
</dbReference>
<dbReference type="PANTHER" id="PTHR21004:SF0">
    <property type="entry name" value="PEROXISOMAL LEADER PEPTIDE-PROCESSING PROTEASE"/>
    <property type="match status" value="1"/>
</dbReference>
<accession>A0A4U1BP21</accession>
<dbReference type="PANTHER" id="PTHR21004">
    <property type="entry name" value="SERINE PROTEASE-RELATED"/>
    <property type="match status" value="1"/>
</dbReference>
<comment type="caution">
    <text evidence="1">The sequence shown here is derived from an EMBL/GenBank/DDBJ whole genome shotgun (WGS) entry which is preliminary data.</text>
</comment>
<dbReference type="EMBL" id="SWCJ01000004">
    <property type="protein sequence ID" value="TKB56135.1"/>
    <property type="molecule type" value="Genomic_DNA"/>
</dbReference>
<dbReference type="Proteomes" id="UP000305675">
    <property type="component" value="Unassembled WGS sequence"/>
</dbReference>
<dbReference type="GO" id="GO:0004252">
    <property type="term" value="F:serine-type endopeptidase activity"/>
    <property type="evidence" value="ECO:0007669"/>
    <property type="project" value="InterPro"/>
</dbReference>
<dbReference type="Pfam" id="PF13365">
    <property type="entry name" value="Trypsin_2"/>
    <property type="match status" value="1"/>
</dbReference>
<proteinExistence type="predicted"/>
<reference evidence="1 2" key="1">
    <citation type="submission" date="2019-04" db="EMBL/GenBank/DDBJ databases">
        <authorList>
            <person name="Hwang J.C."/>
        </authorList>
    </citation>
    <scope>NUCLEOTIDE SEQUENCE [LARGE SCALE GENOMIC DNA]</scope>
    <source>
        <strain evidence="1 2">IMCC35002</strain>
    </source>
</reference>
<dbReference type="GO" id="GO:0016485">
    <property type="term" value="P:protein processing"/>
    <property type="evidence" value="ECO:0007669"/>
    <property type="project" value="InterPro"/>
</dbReference>
<dbReference type="InterPro" id="IPR043504">
    <property type="entry name" value="Peptidase_S1_PA_chymotrypsin"/>
</dbReference>
<dbReference type="OrthoDB" id="1522627at2"/>
<protein>
    <submittedName>
        <fullName evidence="1">Trypsin-like peptidase domain-containing protein</fullName>
    </submittedName>
</protein>
<gene>
    <name evidence="1" type="ORF">FCL42_07930</name>
</gene>
<name>A0A4U1BP21_9GAMM</name>
<sequence>MKRLAVVALLALLVGCEATPVETASAIKTKKVLKKNIELPVDYPVAIYVDKTKPETGINFFGKLEEASLLVASDMFSHAEMLNAESDFNYLLRVKSNSRWDTVWGGYNSVVNLEVVDRQGNVVFSQETKKGSSGGYLDFDAVYNALAKVMKESLIDFVNQQGADKLTASIAAFKGDKQPIVDLKSLINQSKPNSSGTGFFIDKQGSVATAAHVVDECLAIEIAYEGKTYAATLKEKSNLLDLAVISSDIPNTDHANITESYKPNLGKPVFVTGFPLSGILSDYPSLTVGNVSSYGGLKGAKGQFQFTAPIQPGNSGGAVVDYQGHLVGIVSSSLNQSMMLEKAGTTAQNVNFGVEHQLFKKFLDKNKVGYVMSNDDVNFEVASQQALKYTNQVLCYQ</sequence>
<dbReference type="RefSeq" id="WP_136862864.1">
    <property type="nucleotide sequence ID" value="NZ_SWCJ01000004.1"/>
</dbReference>
<evidence type="ECO:0000313" key="2">
    <source>
        <dbReference type="Proteomes" id="UP000305675"/>
    </source>
</evidence>
<dbReference type="InterPro" id="IPR039245">
    <property type="entry name" value="TYSND1/DEG15"/>
</dbReference>
<dbReference type="Gene3D" id="2.40.10.10">
    <property type="entry name" value="Trypsin-like serine proteases"/>
    <property type="match status" value="2"/>
</dbReference>
<dbReference type="SUPFAM" id="SSF50494">
    <property type="entry name" value="Trypsin-like serine proteases"/>
    <property type="match status" value="1"/>
</dbReference>